<evidence type="ECO:0000313" key="2">
    <source>
        <dbReference type="EMBL" id="MBW8723984.1"/>
    </source>
</evidence>
<accession>A0A952KIR4</accession>
<feature type="chain" id="PRO_5036751155" evidence="1">
    <location>
        <begin position="23"/>
        <end position="308"/>
    </location>
</feature>
<feature type="signal peptide" evidence="1">
    <location>
        <begin position="1"/>
        <end position="22"/>
    </location>
</feature>
<name>A0A952KIR4_9PROT</name>
<organism evidence="2 3">
    <name type="scientific">Inquilinus limosus</name>
    <dbReference type="NCBI Taxonomy" id="171674"/>
    <lineage>
        <taxon>Bacteria</taxon>
        <taxon>Pseudomonadati</taxon>
        <taxon>Pseudomonadota</taxon>
        <taxon>Alphaproteobacteria</taxon>
        <taxon>Rhodospirillales</taxon>
        <taxon>Rhodospirillaceae</taxon>
        <taxon>Inquilinus</taxon>
    </lineage>
</organism>
<comment type="caution">
    <text evidence="2">The sequence shown here is derived from an EMBL/GenBank/DDBJ whole genome shotgun (WGS) entry which is preliminary data.</text>
</comment>
<protein>
    <submittedName>
        <fullName evidence="2">Uncharacterized protein</fullName>
    </submittedName>
</protein>
<sequence>MTRIWRAAAFATAAGLAPLAQAAPVPADPVQRCRELIPMIGKATEEAPTVGKVTPVGDNGCHYSDLLVATSRYQGWTVGSLTIDRIDFKRFYTDRLPLTLSVRAEDIRFTAPAMPAANNYQMKLVQKPVEVTFDFDYDAGTDVLTLRDATFRGQQIGHLTVTAAVRGLNLDKLAADQVVDPAAVAGVALQSLTVEFDNQGMFEGYALLPILFALPDGETDPEGAVAAAKLQGMAQLAILVAAGVPKDSVAAIGRFIQSMPQPRGPFRLSLAPQPPFPLAELAELEPGGISELAKLTAVLKRLNLTASY</sequence>
<keyword evidence="1" id="KW-0732">Signal</keyword>
<dbReference type="AlphaFoldDB" id="A0A952KIR4"/>
<evidence type="ECO:0000313" key="3">
    <source>
        <dbReference type="Proteomes" id="UP000700706"/>
    </source>
</evidence>
<dbReference type="EMBL" id="JAEKLZ010000064">
    <property type="protein sequence ID" value="MBW8723984.1"/>
    <property type="molecule type" value="Genomic_DNA"/>
</dbReference>
<gene>
    <name evidence="2" type="ORF">JF625_02330</name>
</gene>
<proteinExistence type="predicted"/>
<evidence type="ECO:0000256" key="1">
    <source>
        <dbReference type="SAM" id="SignalP"/>
    </source>
</evidence>
<reference evidence="2" key="1">
    <citation type="submission" date="2020-06" db="EMBL/GenBank/DDBJ databases">
        <title>Stable isotope informed genome-resolved metagenomics uncovers potential trophic interactions in rhizosphere soil.</title>
        <authorList>
            <person name="Starr E.P."/>
            <person name="Shi S."/>
            <person name="Blazewicz S.J."/>
            <person name="Koch B.J."/>
            <person name="Probst A.J."/>
            <person name="Hungate B.A."/>
            <person name="Pett-Ridge J."/>
            <person name="Firestone M.K."/>
            <person name="Banfield J.F."/>
        </authorList>
    </citation>
    <scope>NUCLEOTIDE SEQUENCE</scope>
    <source>
        <strain evidence="2">YM_69_17</strain>
    </source>
</reference>
<dbReference type="Proteomes" id="UP000700706">
    <property type="component" value="Unassembled WGS sequence"/>
</dbReference>